<name>A0A850PGD4_9MYCO</name>
<comment type="caution">
    <text evidence="1">The sequence shown here is derived from an EMBL/GenBank/DDBJ whole genome shotgun (WGS) entry which is preliminary data.</text>
</comment>
<evidence type="ECO:0000313" key="2">
    <source>
        <dbReference type="Proteomes" id="UP000570517"/>
    </source>
</evidence>
<proteinExistence type="predicted"/>
<dbReference type="EMBL" id="JABFYL010000014">
    <property type="protein sequence ID" value="NVN49348.1"/>
    <property type="molecule type" value="Genomic_DNA"/>
</dbReference>
<keyword evidence="2" id="KW-1185">Reference proteome</keyword>
<protein>
    <submittedName>
        <fullName evidence="1">Uncharacterized protein</fullName>
    </submittedName>
</protein>
<evidence type="ECO:0000313" key="1">
    <source>
        <dbReference type="EMBL" id="NVN49348.1"/>
    </source>
</evidence>
<dbReference type="Proteomes" id="UP000570517">
    <property type="component" value="Unassembled WGS sequence"/>
</dbReference>
<dbReference type="AlphaFoldDB" id="A0A850PGD4"/>
<organism evidence="1 2">
    <name type="scientific">Mycolicibacterium hippocampi</name>
    <dbReference type="NCBI Taxonomy" id="659824"/>
    <lineage>
        <taxon>Bacteria</taxon>
        <taxon>Bacillati</taxon>
        <taxon>Actinomycetota</taxon>
        <taxon>Actinomycetes</taxon>
        <taxon>Mycobacteriales</taxon>
        <taxon>Mycobacteriaceae</taxon>
        <taxon>Mycolicibacterium</taxon>
    </lineage>
</organism>
<accession>A0A850PGD4</accession>
<reference evidence="1 2" key="1">
    <citation type="submission" date="2020-05" db="EMBL/GenBank/DDBJ databases">
        <title>Draft genome sequence of Mycobacterium hippocampi DL, isolated from European seabass, Dicentrarchus labrax, reared in fish farms.</title>
        <authorList>
            <person name="Stathopoulou P."/>
            <person name="Asimakis E."/>
            <person name="Tzokas K."/>
            <person name="Batargias C."/>
            <person name="Tsiamis G."/>
        </authorList>
    </citation>
    <scope>NUCLEOTIDE SEQUENCE [LARGE SCALE GENOMIC DNA]</scope>
    <source>
        <strain evidence="1 2">DL</strain>
    </source>
</reference>
<sequence length="50" mass="6001">MRRYRLSGQTVLKLRYEHQTRNNFHARSTLWSGRGASICLINLRMEPLRL</sequence>
<gene>
    <name evidence="1" type="ORF">HLY00_455</name>
</gene>